<evidence type="ECO:0000256" key="9">
    <source>
        <dbReference type="ARBA" id="ARBA00023065"/>
    </source>
</evidence>
<keyword evidence="7 12" id="KW-0375">Hydrogen ion transport</keyword>
<keyword evidence="5 12" id="KW-0138">CF(0)</keyword>
<feature type="transmembrane region" description="Helical" evidence="13">
    <location>
        <begin position="6"/>
        <end position="28"/>
    </location>
</feature>
<evidence type="ECO:0000256" key="13">
    <source>
        <dbReference type="SAM" id="Phobius"/>
    </source>
</evidence>
<evidence type="ECO:0000256" key="11">
    <source>
        <dbReference type="ARBA" id="ARBA00023136"/>
    </source>
</evidence>
<evidence type="ECO:0000256" key="5">
    <source>
        <dbReference type="ARBA" id="ARBA00022547"/>
    </source>
</evidence>
<geneLocation type="mitochondrion" evidence="14"/>
<keyword evidence="6 12" id="KW-0812">Transmembrane</keyword>
<comment type="subcellular location">
    <subcellularLocation>
        <location evidence="1 12">Mitochondrion membrane</location>
        <topology evidence="1 12">Single-pass membrane protein</topology>
    </subcellularLocation>
</comment>
<organism evidence="14">
    <name type="scientific">Helotrephes semiglobosus semiglobosus</name>
    <dbReference type="NCBI Taxonomy" id="1481668"/>
    <lineage>
        <taxon>Eukaryota</taxon>
        <taxon>Metazoa</taxon>
        <taxon>Ecdysozoa</taxon>
        <taxon>Arthropoda</taxon>
        <taxon>Hexapoda</taxon>
        <taxon>Insecta</taxon>
        <taxon>Pterygota</taxon>
        <taxon>Neoptera</taxon>
        <taxon>Paraneoptera</taxon>
        <taxon>Hemiptera</taxon>
        <taxon>Heteroptera</taxon>
        <taxon>Panheteroptera</taxon>
        <taxon>Nepomorpha</taxon>
        <taxon>Helotrephidae</taxon>
        <taxon>Helotrephinae</taxon>
        <taxon>Helotrephes</taxon>
    </lineage>
</organism>
<reference evidence="14" key="1">
    <citation type="journal article" date="2014" name="BMC Evol. Biol.">
        <title>Long-branch attraction and the phylogeny of true water bugs (Hemiptera: Nepomorpha) as estimated from mitochondrial genomes.</title>
        <authorList>
            <person name="Li T."/>
            <person name="Hua J."/>
            <person name="Wright A.M."/>
            <person name="Cui Y."/>
            <person name="Xie Q."/>
            <person name="Bu W."/>
            <person name="Hillis D.M."/>
        </authorList>
    </citation>
    <scope>NUCLEOTIDE SEQUENCE</scope>
</reference>
<evidence type="ECO:0000256" key="3">
    <source>
        <dbReference type="ARBA" id="ARBA00011291"/>
    </source>
</evidence>
<evidence type="ECO:0000256" key="10">
    <source>
        <dbReference type="ARBA" id="ARBA00023128"/>
    </source>
</evidence>
<keyword evidence="11 13" id="KW-0472">Membrane</keyword>
<keyword evidence="10 12" id="KW-0496">Mitochondrion</keyword>
<comment type="subunit">
    <text evidence="3">F-type ATPases have 2 components, CF(1) - the catalytic core - and CF(0) - the membrane proton channel.</text>
</comment>
<keyword evidence="8 13" id="KW-1133">Transmembrane helix</keyword>
<evidence type="ECO:0000256" key="4">
    <source>
        <dbReference type="ARBA" id="ARBA00022448"/>
    </source>
</evidence>
<comment type="similarity">
    <text evidence="2 12">Belongs to the ATPase protein 8 family.</text>
</comment>
<dbReference type="Pfam" id="PF00895">
    <property type="entry name" value="ATP-synt_8"/>
    <property type="match status" value="1"/>
</dbReference>
<evidence type="ECO:0000313" key="14">
    <source>
        <dbReference type="EMBL" id="AHX42579.1"/>
    </source>
</evidence>
<evidence type="ECO:0000256" key="6">
    <source>
        <dbReference type="ARBA" id="ARBA00022692"/>
    </source>
</evidence>
<dbReference type="InterPro" id="IPR001421">
    <property type="entry name" value="ATP8_metazoa"/>
</dbReference>
<dbReference type="AlphaFoldDB" id="A0A059TCH9"/>
<gene>
    <name evidence="14" type="primary">ATP8</name>
</gene>
<name>A0A059TCH9_9HEMI</name>
<evidence type="ECO:0000256" key="1">
    <source>
        <dbReference type="ARBA" id="ARBA00004304"/>
    </source>
</evidence>
<evidence type="ECO:0000256" key="8">
    <source>
        <dbReference type="ARBA" id="ARBA00022989"/>
    </source>
</evidence>
<evidence type="ECO:0000256" key="7">
    <source>
        <dbReference type="ARBA" id="ARBA00022781"/>
    </source>
</evidence>
<dbReference type="GO" id="GO:0045259">
    <property type="term" value="C:proton-transporting ATP synthase complex"/>
    <property type="evidence" value="ECO:0007669"/>
    <property type="project" value="UniProtKB-KW"/>
</dbReference>
<keyword evidence="9 12" id="KW-0406">Ion transport</keyword>
<dbReference type="EMBL" id="KJ027513">
    <property type="protein sequence ID" value="AHX42579.1"/>
    <property type="molecule type" value="Genomic_DNA"/>
</dbReference>
<evidence type="ECO:0000256" key="2">
    <source>
        <dbReference type="ARBA" id="ARBA00008892"/>
    </source>
</evidence>
<accession>A0A059TCH9</accession>
<protein>
    <recommendedName>
        <fullName evidence="12">ATP synthase complex subunit 8</fullName>
    </recommendedName>
</protein>
<dbReference type="GO" id="GO:0015078">
    <property type="term" value="F:proton transmembrane transporter activity"/>
    <property type="evidence" value="ECO:0007669"/>
    <property type="project" value="InterPro"/>
</dbReference>
<proteinExistence type="inferred from homology"/>
<keyword evidence="4 12" id="KW-0813">Transport</keyword>
<dbReference type="GO" id="GO:0015986">
    <property type="term" value="P:proton motive force-driven ATP synthesis"/>
    <property type="evidence" value="ECO:0007669"/>
    <property type="project" value="InterPro"/>
</dbReference>
<evidence type="ECO:0000256" key="12">
    <source>
        <dbReference type="RuleBase" id="RU003661"/>
    </source>
</evidence>
<dbReference type="GO" id="GO:0031966">
    <property type="term" value="C:mitochondrial membrane"/>
    <property type="evidence" value="ECO:0007669"/>
    <property type="project" value="UniProtKB-SubCell"/>
</dbReference>
<sequence>MPQMAPLWWLTLMFLFTLSYIMMSNYIYFYKSYSKKSSGYKTEIKMLNWKW</sequence>